<keyword evidence="8" id="KW-0862">Zinc</keyword>
<evidence type="ECO:0000256" key="7">
    <source>
        <dbReference type="ARBA" id="ARBA00022771"/>
    </source>
</evidence>
<dbReference type="AlphaFoldDB" id="A0A517CM59"/>
<evidence type="ECO:0000256" key="6">
    <source>
        <dbReference type="ARBA" id="ARBA00022723"/>
    </source>
</evidence>
<evidence type="ECO:0000256" key="3">
    <source>
        <dbReference type="ARBA" id="ARBA00017896"/>
    </source>
</evidence>
<keyword evidence="10 12" id="KW-0472">Membrane</keyword>
<evidence type="ECO:0000256" key="10">
    <source>
        <dbReference type="ARBA" id="ARBA00023136"/>
    </source>
</evidence>
<dbReference type="Pfam" id="PF22813">
    <property type="entry name" value="TcaA_2nd"/>
    <property type="match status" value="1"/>
</dbReference>
<keyword evidence="4" id="KW-1003">Cell membrane</keyword>
<dbReference type="PIRSF" id="PIRSF032522">
    <property type="entry name" value="TcaA"/>
    <property type="match status" value="1"/>
</dbReference>
<dbReference type="EMBL" id="CP041918">
    <property type="protein sequence ID" value="QDR66100.1"/>
    <property type="molecule type" value="Genomic_DNA"/>
</dbReference>
<accession>A0A517CM59</accession>
<dbReference type="InterPro" id="IPR054529">
    <property type="entry name" value="TcaA_2nd"/>
</dbReference>
<evidence type="ECO:0000313" key="16">
    <source>
        <dbReference type="EMBL" id="QDR66100.1"/>
    </source>
</evidence>
<feature type="domain" description="TcaA 4th" evidence="15">
    <location>
        <begin position="235"/>
        <end position="299"/>
    </location>
</feature>
<dbReference type="GO" id="GO:0005886">
    <property type="term" value="C:plasma membrane"/>
    <property type="evidence" value="ECO:0007669"/>
    <property type="project" value="UniProtKB-SubCell"/>
</dbReference>
<dbReference type="InterPro" id="IPR054528">
    <property type="entry name" value="TcaA_5th"/>
</dbReference>
<dbReference type="Pfam" id="PF22819">
    <property type="entry name" value="TcaA_5th"/>
    <property type="match status" value="1"/>
</dbReference>
<evidence type="ECO:0000256" key="2">
    <source>
        <dbReference type="ARBA" id="ARBA00006334"/>
    </source>
</evidence>
<keyword evidence="6" id="KW-0479">Metal-binding</keyword>
<evidence type="ECO:0000256" key="9">
    <source>
        <dbReference type="ARBA" id="ARBA00022989"/>
    </source>
</evidence>
<feature type="domain" description="TcaA protein NTF2-like" evidence="14">
    <location>
        <begin position="318"/>
        <end position="419"/>
    </location>
</feature>
<feature type="transmembrane region" description="Helical" evidence="12">
    <location>
        <begin position="7"/>
        <end position="29"/>
    </location>
</feature>
<name>A0A517CM59_MAMSC</name>
<feature type="domain" description="TcaA second" evidence="13">
    <location>
        <begin position="36"/>
        <end position="134"/>
    </location>
</feature>
<evidence type="ECO:0000256" key="4">
    <source>
        <dbReference type="ARBA" id="ARBA00022475"/>
    </source>
</evidence>
<dbReference type="PANTHER" id="PTHR40038:SF1">
    <property type="entry name" value="MEMBRANE-ASSOCIATED PROTEIN TCAA"/>
    <property type="match status" value="1"/>
</dbReference>
<dbReference type="PANTHER" id="PTHR40038">
    <property type="entry name" value="MEMBRANE-ASSOCIATED PROTEIN TCAA"/>
    <property type="match status" value="1"/>
</dbReference>
<keyword evidence="7" id="KW-0863">Zinc-finger</keyword>
<gene>
    <name evidence="16" type="ORF">FPV13_14460</name>
</gene>
<sequence length="422" mass="48969">MKKKKIIYLILSVIVTIIIISIIGLIVIFNNNGVAQLESFEKAMDEKDYDTLSHKMSTASLSVSKEEAKAFVTYMYKTNNIRKFQKEMSQIKQNIRDDKTENSIYGIITDNQNNTIIEVKKNGSHMLILDKISFKPYSYNVYLKPQDTSMTYRFKDFNGKEQTVVTDPKSYTKFGRFFVGEYNISAIKRYESPSLVKGEQEGIINIKTDLRNAKNKVVATENFKESSFQVSLDNDEQLKDLKVYVNGVQTKYEEKRVYGPYPSNRSISVYAEGKYKGKTLKSNTVKVKENKDINNQNITLEFDTTKIDEMVKKDREIENEAKAFMDDYTEDLNKAYKEVEFKHVEKYFEPNSSLSNHIKSMVDSKNKSKYTMPTYTSYKKDGSKIYIELVKKDKSNNPIKSQYELAYDHKDKSFKIVSYGDV</sequence>
<evidence type="ECO:0000256" key="8">
    <source>
        <dbReference type="ARBA" id="ARBA00022833"/>
    </source>
</evidence>
<protein>
    <recommendedName>
        <fullName evidence="3">Membrane-associated protein TcaA</fullName>
    </recommendedName>
</protein>
<dbReference type="RefSeq" id="WP_152292148.1">
    <property type="nucleotide sequence ID" value="NZ_CP041918.1"/>
</dbReference>
<keyword evidence="9 12" id="KW-1133">Transmembrane helix</keyword>
<comment type="similarity">
    <text evidence="2">Belongs to the TcaA family.</text>
</comment>
<dbReference type="InterPro" id="IPR054530">
    <property type="entry name" value="TcaA_4th"/>
</dbReference>
<organism evidence="16">
    <name type="scientific">Mammaliicoccus sciuri</name>
    <name type="common">Staphylococcus sciuri</name>
    <dbReference type="NCBI Taxonomy" id="1296"/>
    <lineage>
        <taxon>Bacteria</taxon>
        <taxon>Bacillati</taxon>
        <taxon>Bacillota</taxon>
        <taxon>Bacilli</taxon>
        <taxon>Bacillales</taxon>
        <taxon>Staphylococcaceae</taxon>
        <taxon>Mammaliicoccus</taxon>
    </lineage>
</organism>
<keyword evidence="16" id="KW-0614">Plasmid</keyword>
<evidence type="ECO:0000256" key="1">
    <source>
        <dbReference type="ARBA" id="ARBA00004162"/>
    </source>
</evidence>
<reference evidence="16" key="1">
    <citation type="submission" date="2019-07" db="EMBL/GenBank/DDBJ databases">
        <title>Draft Genome Sequence of Megaplasmid-Bearing Staphylococcus scuiri strain B9-58B Isolated from Retail Pork.</title>
        <authorList>
            <person name="Neyaz L."/>
            <person name="Karki A.B."/>
            <person name="Fakhr M.K."/>
        </authorList>
    </citation>
    <scope>NUCLEOTIDE SEQUENCE</scope>
    <source>
        <strain evidence="16">B9-58B</strain>
        <plasmid evidence="16">pSSLNP162</plasmid>
    </source>
</reference>
<dbReference type="GO" id="GO:0046677">
    <property type="term" value="P:response to antibiotic"/>
    <property type="evidence" value="ECO:0007669"/>
    <property type="project" value="UniProtKB-KW"/>
</dbReference>
<geneLocation type="plasmid" evidence="16">
    <name>pSSLNP162</name>
</geneLocation>
<evidence type="ECO:0000256" key="11">
    <source>
        <dbReference type="ARBA" id="ARBA00023251"/>
    </source>
</evidence>
<keyword evidence="5 12" id="KW-0812">Transmembrane</keyword>
<evidence type="ECO:0000259" key="15">
    <source>
        <dbReference type="Pfam" id="PF22820"/>
    </source>
</evidence>
<proteinExistence type="inferred from homology"/>
<evidence type="ECO:0000256" key="12">
    <source>
        <dbReference type="SAM" id="Phobius"/>
    </source>
</evidence>
<evidence type="ECO:0000259" key="14">
    <source>
        <dbReference type="Pfam" id="PF22819"/>
    </source>
</evidence>
<dbReference type="Pfam" id="PF22820">
    <property type="entry name" value="TcaA_3rd_4th"/>
    <property type="match status" value="1"/>
</dbReference>
<evidence type="ECO:0000256" key="5">
    <source>
        <dbReference type="ARBA" id="ARBA00022692"/>
    </source>
</evidence>
<dbReference type="GO" id="GO:0008270">
    <property type="term" value="F:zinc ion binding"/>
    <property type="evidence" value="ECO:0007669"/>
    <property type="project" value="UniProtKB-KW"/>
</dbReference>
<comment type="subcellular location">
    <subcellularLocation>
        <location evidence="1">Cell membrane</location>
        <topology evidence="1">Single-pass membrane protein</topology>
    </subcellularLocation>
</comment>
<keyword evidence="11" id="KW-0046">Antibiotic resistance</keyword>
<evidence type="ECO:0000259" key="13">
    <source>
        <dbReference type="Pfam" id="PF22813"/>
    </source>
</evidence>
<dbReference type="InterPro" id="IPR023599">
    <property type="entry name" value="Mem_prot_TcaA"/>
</dbReference>